<dbReference type="Proteomes" id="UP000070422">
    <property type="component" value="Unassembled WGS sequence"/>
</dbReference>
<dbReference type="STRING" id="87541.AWM71_06520"/>
<sequence length="112" mass="12313">MQACKGFILVTDFPLEDWNQILSTILTGTFLMTKHCLPSIKEAGFGRVITISCGHGRRPDKYKSAYVAAKHGQIGFTNTVAMEEAKNDITANCILPDAANTCPYSRAISYPR</sequence>
<dbReference type="InterPro" id="IPR002347">
    <property type="entry name" value="SDR_fam"/>
</dbReference>
<comment type="similarity">
    <text evidence="1">Belongs to the short-chain dehydrogenases/reductases (SDR) family.</text>
</comment>
<reference evidence="2 3" key="1">
    <citation type="submission" date="2016-01" db="EMBL/GenBank/DDBJ databases">
        <authorList>
            <person name="Oliw E.H."/>
        </authorList>
    </citation>
    <scope>NUCLEOTIDE SEQUENCE [LARGE SCALE GENOMIC DNA]</scope>
    <source>
        <strain evidence="2 3">KA00635</strain>
    </source>
</reference>
<dbReference type="AlphaFoldDB" id="A0A133XZJ2"/>
<dbReference type="PATRIC" id="fig|87541.4.peg.895"/>
<accession>A0A133XZJ2</accession>
<dbReference type="PANTHER" id="PTHR42879">
    <property type="entry name" value="3-OXOACYL-(ACYL-CARRIER-PROTEIN) REDUCTASE"/>
    <property type="match status" value="1"/>
</dbReference>
<dbReference type="SUPFAM" id="SSF51735">
    <property type="entry name" value="NAD(P)-binding Rossmann-fold domains"/>
    <property type="match status" value="1"/>
</dbReference>
<gene>
    <name evidence="2" type="ORF">HMPREF3187_00906</name>
</gene>
<name>A0A133XZJ2_9LACT</name>
<evidence type="ECO:0000313" key="3">
    <source>
        <dbReference type="Proteomes" id="UP000070422"/>
    </source>
</evidence>
<dbReference type="InterPro" id="IPR050259">
    <property type="entry name" value="SDR"/>
</dbReference>
<comment type="caution">
    <text evidence="2">The sequence shown here is derived from an EMBL/GenBank/DDBJ whole genome shotgun (WGS) entry which is preliminary data.</text>
</comment>
<dbReference type="PRINTS" id="PR00081">
    <property type="entry name" value="GDHRDH"/>
</dbReference>
<dbReference type="OrthoDB" id="9803333at2"/>
<organism evidence="2 3">
    <name type="scientific">Aerococcus christensenii</name>
    <dbReference type="NCBI Taxonomy" id="87541"/>
    <lineage>
        <taxon>Bacteria</taxon>
        <taxon>Bacillati</taxon>
        <taxon>Bacillota</taxon>
        <taxon>Bacilli</taxon>
        <taxon>Lactobacillales</taxon>
        <taxon>Aerococcaceae</taxon>
        <taxon>Aerococcus</taxon>
    </lineage>
</organism>
<evidence type="ECO:0000256" key="1">
    <source>
        <dbReference type="ARBA" id="ARBA00006484"/>
    </source>
</evidence>
<protein>
    <submittedName>
        <fullName evidence="2">3-oxoacyl-[acyl-carrier-protein] reductase domain protein</fullName>
    </submittedName>
</protein>
<dbReference type="Gene3D" id="3.40.50.720">
    <property type="entry name" value="NAD(P)-binding Rossmann-like Domain"/>
    <property type="match status" value="1"/>
</dbReference>
<dbReference type="PANTHER" id="PTHR42879:SF2">
    <property type="entry name" value="3-OXOACYL-[ACYL-CARRIER-PROTEIN] REDUCTASE FABG"/>
    <property type="match status" value="1"/>
</dbReference>
<dbReference type="RefSeq" id="WP_082715772.1">
    <property type="nucleotide sequence ID" value="NZ_JASOZP010000033.1"/>
</dbReference>
<proteinExistence type="inferred from homology"/>
<dbReference type="Pfam" id="PF00106">
    <property type="entry name" value="adh_short"/>
    <property type="match status" value="1"/>
</dbReference>
<evidence type="ECO:0000313" key="2">
    <source>
        <dbReference type="EMBL" id="KXB36320.1"/>
    </source>
</evidence>
<dbReference type="InterPro" id="IPR036291">
    <property type="entry name" value="NAD(P)-bd_dom_sf"/>
</dbReference>
<dbReference type="EMBL" id="LSCQ01000044">
    <property type="protein sequence ID" value="KXB36320.1"/>
    <property type="molecule type" value="Genomic_DNA"/>
</dbReference>